<dbReference type="Pfam" id="PF01663">
    <property type="entry name" value="Phosphodiest"/>
    <property type="match status" value="2"/>
</dbReference>
<protein>
    <submittedName>
        <fullName evidence="1">Phosphodiesterase</fullName>
    </submittedName>
</protein>
<dbReference type="SUPFAM" id="SSF53649">
    <property type="entry name" value="Alkaline phosphatase-like"/>
    <property type="match status" value="1"/>
</dbReference>
<dbReference type="AlphaFoldDB" id="A0A2W5K4L6"/>
<dbReference type="Gene3D" id="3.40.720.10">
    <property type="entry name" value="Alkaline Phosphatase, subunit A"/>
    <property type="match status" value="2"/>
</dbReference>
<dbReference type="EMBL" id="QFPO01000014">
    <property type="protein sequence ID" value="PZQ12066.1"/>
    <property type="molecule type" value="Genomic_DNA"/>
</dbReference>
<comment type="caution">
    <text evidence="1">The sequence shown here is derived from an EMBL/GenBank/DDBJ whole genome shotgun (WGS) entry which is preliminary data.</text>
</comment>
<dbReference type="Proteomes" id="UP000249046">
    <property type="component" value="Unassembled WGS sequence"/>
</dbReference>
<proteinExistence type="predicted"/>
<organism evidence="1 2">
    <name type="scientific">Rhodanobacter denitrificans</name>
    <dbReference type="NCBI Taxonomy" id="666685"/>
    <lineage>
        <taxon>Bacteria</taxon>
        <taxon>Pseudomonadati</taxon>
        <taxon>Pseudomonadota</taxon>
        <taxon>Gammaproteobacteria</taxon>
        <taxon>Lysobacterales</taxon>
        <taxon>Rhodanobacteraceae</taxon>
        <taxon>Rhodanobacter</taxon>
    </lineage>
</organism>
<reference evidence="1 2" key="1">
    <citation type="submission" date="2017-08" db="EMBL/GenBank/DDBJ databases">
        <title>Infants hospitalized years apart are colonized by the same room-sourced microbial strains.</title>
        <authorList>
            <person name="Brooks B."/>
            <person name="Olm M.R."/>
            <person name="Firek B.A."/>
            <person name="Baker R."/>
            <person name="Thomas B.C."/>
            <person name="Morowitz M.J."/>
            <person name="Banfield J.F."/>
        </authorList>
    </citation>
    <scope>NUCLEOTIDE SEQUENCE [LARGE SCALE GENOMIC DNA]</scope>
    <source>
        <strain evidence="1">S2_005_003_R2_42</strain>
    </source>
</reference>
<dbReference type="InterPro" id="IPR002591">
    <property type="entry name" value="Phosphodiest/P_Trfase"/>
</dbReference>
<sequence length="636" mass="68085">MIEAPIRRLAGALLLIGAIAGCQPAAPPQPARARTIIVGLDGFDPVLAERMMAEGRLPNLTRLREHGHYQRLETTNPPQSPVAWASFATGHGPGAHGIFDFLRRKPGSYAIDFSIAEQTPPAALTLFGWRLPFGDGELRNRRDGTPFWLAAEADGRRANVFRVPVTYPPDPVSGMIAGMGVPDLLGSQGTYTILATRPIAGADSGGRVVLSPVETDGSVHTRLEGPADPLDADGRALSLPLHLAPAADGAQLTLGEASVALKTGVWSDWIRVRFDLGLAGSIGGMLRARLAEGFPRPLLYLSPIQADPRDPALPISAPPSFAAALAERIGDFHTLGMPEETWALNQGHLDEDGWLDMVATTLAEGEAMLYDALDRRESELVVEVFVQPDRVSHMFWHALDPAHARHAGSSERARRAIDDIYDASDRIVGEVLARMTPDDRLIVLSDHGFASFRRAVHLNRWLHEHGYLALKPGADPEQPLFAAVDWPRTRAFALGLNGLYLNVQGREPQGSVAPAEVPALKAALREALRALRDPADAAAIVHEVYDGAALYPGTHVDEAPDLVVGYAPGYRASWQTSLGALGPSLVEDNLQHWSGDHCIDPAAVPGVLFSSQPLERPVAGIGDLAALVLGRGAAAP</sequence>
<evidence type="ECO:0000313" key="2">
    <source>
        <dbReference type="Proteomes" id="UP000249046"/>
    </source>
</evidence>
<dbReference type="PROSITE" id="PS51257">
    <property type="entry name" value="PROKAR_LIPOPROTEIN"/>
    <property type="match status" value="1"/>
</dbReference>
<dbReference type="InterPro" id="IPR017850">
    <property type="entry name" value="Alkaline_phosphatase_core_sf"/>
</dbReference>
<accession>A0A2W5K4L6</accession>
<name>A0A2W5K4L6_9GAMM</name>
<gene>
    <name evidence="1" type="ORF">DI564_13970</name>
</gene>
<evidence type="ECO:0000313" key="1">
    <source>
        <dbReference type="EMBL" id="PZQ12066.1"/>
    </source>
</evidence>